<dbReference type="Pfam" id="PF02782">
    <property type="entry name" value="FGGY_C"/>
    <property type="match status" value="1"/>
</dbReference>
<sequence length="1243" mass="137930">MSDAEGEPSVPPTLEVEENAKAKPPPKKRRTDPVEATEDSSGEGVKKPRAKRKHRKLTYAMSPMSTAELILEALGTLPDEHGVSVSALKHHILLSGEVGPTKIQSLMRRSIKKLLANGEIARPQGFRGSDSQVLVGSYVLKSRENQVSVKARPIVGSGGEGEPDYEEIDFSDDDDKPTRKRRRVMKKPKAVTGKKKGRPPKLVEPTEDPLRQVPPKKRASKAAVPGKRKRGRPATKRPTSDDEASDSFLDDDERPQSTRGTTRSPRKTYTEESDEDYDDEVVEKIITPRKIIHKVGQKKPGRPKKSEVASDKPAVPKVPGKRGPKPKAASAGVAAVKQAETENGRNENAARGARSGTFSNMVDLYLGLDFSTQQAKAVVINQKFELVYEILVPFDSAFPEYGTQGGVIVKGPEVKAPCQMWLKALDTLIEKLAEIGLKFDSIRGISGTAQQHGTVYWKKGAEDKLGSMKSSLKLHEALDDVFSLENSPVWMDSSTTEQCREFTELIGSRQIKKVFQTMPEIYEETEVILIFSRNRSPVIVNVPFQRISMISSFLASVFLGHYAPIDFSDGSGMNILDIRKKAWSEDCLKASFLTFYIIERPGDVAVSLGTSDVVFAWLENPMPILDGGVFCSAVDPNAYLGFVCFKNGSFTRERFRDSYADGLWETFSQMLRKSPRGNGGLIGMFWDQPEIVPPMARGDHRFNERDEPVEKFESPEQEIRALVEGQFLAKRIYLERMGLDLAVGLRIIATGGASNNEEVLQVLADVFESPTYVVKDVASGNSACLGSAFRACYTVSCSSKLDGRNETRKYLDFVDDRVPVLKLVAEPNSDAATVYGPLIERQFFLFIMMKAALVVILAFIQGSLSAETEEAPARLLISKKILNNYLVEGRDVVVQYALFNIGKQPAVEVRMTDVNFPTDDFEIVAGHVTDVKFDRVGPGSNVSYAVVVRPKASGYYNFTVAQVTYLPSEGAENVQVAFSSKPGMIPIYSYKDFDRHHSPHFLDWAVFAVMCLPSIVIPYMLWYSSASKRPSGMAPTTTIETVTIVRPLKVIAFICGVIVMLLLVLSLASSEWLLAQGWRQGLFKHCVSPDAIHPLPFGWLSTEAGCFRVPFRTYIIACSIMFIFALLLDAFGTLLTGLGLWSQDSTRKYKYYKIALYVMTAALILVLMALVLYPICFGIEMRFGNRDLWEFGWAYGVGWGASIFLFGGIVLLLVDKESEEIYYKERTIIQDIPGSETMSATKE</sequence>
<feature type="transmembrane region" description="Helical" evidence="5">
    <location>
        <begin position="1114"/>
        <end position="1142"/>
    </location>
</feature>
<dbReference type="OrthoDB" id="1728974at2759"/>
<dbReference type="SUPFAM" id="SSF46785">
    <property type="entry name" value="Winged helix' DNA-binding domain"/>
    <property type="match status" value="1"/>
</dbReference>
<organism evidence="7">
    <name type="scientific">Notodromas monacha</name>
    <dbReference type="NCBI Taxonomy" id="399045"/>
    <lineage>
        <taxon>Eukaryota</taxon>
        <taxon>Metazoa</taxon>
        <taxon>Ecdysozoa</taxon>
        <taxon>Arthropoda</taxon>
        <taxon>Crustacea</taxon>
        <taxon>Oligostraca</taxon>
        <taxon>Ostracoda</taxon>
        <taxon>Podocopa</taxon>
        <taxon>Podocopida</taxon>
        <taxon>Cypridocopina</taxon>
        <taxon>Cypridoidea</taxon>
        <taxon>Cyprididae</taxon>
        <taxon>Notodromas</taxon>
    </lineage>
</organism>
<comment type="similarity">
    <text evidence="1">Belongs to the FGGY kinase family.</text>
</comment>
<keyword evidence="3" id="KW-0418">Kinase</keyword>
<dbReference type="CDD" id="cd07776">
    <property type="entry name" value="ASKHA_NBD_FGGY_SpXK-like"/>
    <property type="match status" value="1"/>
</dbReference>
<dbReference type="PANTHER" id="PTHR10196:SF57">
    <property type="entry name" value="XYLULOSE KINASE"/>
    <property type="match status" value="1"/>
</dbReference>
<reference evidence="7" key="1">
    <citation type="submission" date="2020-11" db="EMBL/GenBank/DDBJ databases">
        <authorList>
            <person name="Tran Van P."/>
        </authorList>
    </citation>
    <scope>NUCLEOTIDE SEQUENCE</scope>
</reference>
<keyword evidence="5" id="KW-0812">Transmembrane</keyword>
<evidence type="ECO:0000313" key="7">
    <source>
        <dbReference type="EMBL" id="CAD7273177.1"/>
    </source>
</evidence>
<dbReference type="GO" id="GO:0006334">
    <property type="term" value="P:nucleosome assembly"/>
    <property type="evidence" value="ECO:0007669"/>
    <property type="project" value="InterPro"/>
</dbReference>
<feature type="domain" description="H15" evidence="6">
    <location>
        <begin position="62"/>
        <end position="142"/>
    </location>
</feature>
<feature type="transmembrane region" description="Helical" evidence="5">
    <location>
        <begin position="1191"/>
        <end position="1214"/>
    </location>
</feature>
<dbReference type="InterPro" id="IPR036390">
    <property type="entry name" value="WH_DNA-bd_sf"/>
</dbReference>
<feature type="compositionally biased region" description="Basic residues" evidence="4">
    <location>
        <begin position="47"/>
        <end position="57"/>
    </location>
</feature>
<feature type="compositionally biased region" description="Basic residues" evidence="4">
    <location>
        <begin position="290"/>
        <end position="303"/>
    </location>
</feature>
<gene>
    <name evidence="7" type="ORF">NMOB1V02_LOCUS1076</name>
</gene>
<feature type="region of interest" description="Disordered" evidence="4">
    <location>
        <begin position="1"/>
        <end position="58"/>
    </location>
</feature>
<dbReference type="EMBL" id="OA882140">
    <property type="protein sequence ID" value="CAD7273177.1"/>
    <property type="molecule type" value="Genomic_DNA"/>
</dbReference>
<dbReference type="SMART" id="SM00526">
    <property type="entry name" value="H15"/>
    <property type="match status" value="1"/>
</dbReference>
<feature type="transmembrane region" description="Helical" evidence="5">
    <location>
        <begin position="1050"/>
        <end position="1074"/>
    </location>
</feature>
<protein>
    <recommendedName>
        <fullName evidence="6">H15 domain-containing protein</fullName>
    </recommendedName>
</protein>
<dbReference type="Gene3D" id="1.20.140.150">
    <property type="match status" value="1"/>
</dbReference>
<dbReference type="FunFam" id="3.30.420.40:FF:000096">
    <property type="entry name" value="xylulose kinase"/>
    <property type="match status" value="1"/>
</dbReference>
<evidence type="ECO:0000256" key="4">
    <source>
        <dbReference type="SAM" id="MobiDB-lite"/>
    </source>
</evidence>
<feature type="transmembrane region" description="Helical" evidence="5">
    <location>
        <begin position="1001"/>
        <end position="1022"/>
    </location>
</feature>
<accession>A0A7R9BDE5</accession>
<keyword evidence="8" id="KW-1185">Reference proteome</keyword>
<dbReference type="GO" id="GO:0003677">
    <property type="term" value="F:DNA binding"/>
    <property type="evidence" value="ECO:0007669"/>
    <property type="project" value="InterPro"/>
</dbReference>
<evidence type="ECO:0000256" key="3">
    <source>
        <dbReference type="ARBA" id="ARBA00022777"/>
    </source>
</evidence>
<dbReference type="InterPro" id="IPR036388">
    <property type="entry name" value="WH-like_DNA-bd_sf"/>
</dbReference>
<dbReference type="InterPro" id="IPR018485">
    <property type="entry name" value="FGGY_C"/>
</dbReference>
<evidence type="ECO:0000259" key="6">
    <source>
        <dbReference type="PROSITE" id="PS51504"/>
    </source>
</evidence>
<feature type="compositionally biased region" description="Acidic residues" evidence="4">
    <location>
        <begin position="241"/>
        <end position="253"/>
    </location>
</feature>
<dbReference type="InterPro" id="IPR005818">
    <property type="entry name" value="Histone_H1/H5_H15"/>
</dbReference>
<keyword evidence="2" id="KW-0808">Transferase</keyword>
<dbReference type="Gene3D" id="1.10.10.10">
    <property type="entry name" value="Winged helix-like DNA-binding domain superfamily/Winged helix DNA-binding domain"/>
    <property type="match status" value="1"/>
</dbReference>
<feature type="compositionally biased region" description="Basic residues" evidence="4">
    <location>
        <begin position="178"/>
        <end position="199"/>
    </location>
</feature>
<dbReference type="PROSITE" id="PS51504">
    <property type="entry name" value="H15"/>
    <property type="match status" value="1"/>
</dbReference>
<name>A0A7R9BDE5_9CRUS</name>
<dbReference type="FunFam" id="1.20.140.150:FF:000028">
    <property type="entry name" value="Uncharacterized protein, isoform A"/>
    <property type="match status" value="1"/>
</dbReference>
<evidence type="ECO:0000256" key="1">
    <source>
        <dbReference type="ARBA" id="ARBA00009156"/>
    </source>
</evidence>
<evidence type="ECO:0000256" key="2">
    <source>
        <dbReference type="ARBA" id="ARBA00022679"/>
    </source>
</evidence>
<dbReference type="GO" id="GO:0005997">
    <property type="term" value="P:xylulose metabolic process"/>
    <property type="evidence" value="ECO:0007669"/>
    <property type="project" value="TreeGrafter"/>
</dbReference>
<evidence type="ECO:0000313" key="8">
    <source>
        <dbReference type="Proteomes" id="UP000678499"/>
    </source>
</evidence>
<dbReference type="InterPro" id="IPR043129">
    <property type="entry name" value="ATPase_NBD"/>
</dbReference>
<dbReference type="Proteomes" id="UP000678499">
    <property type="component" value="Unassembled WGS sequence"/>
</dbReference>
<dbReference type="AlphaFoldDB" id="A0A7R9BDE5"/>
<dbReference type="GO" id="GO:0000786">
    <property type="term" value="C:nucleosome"/>
    <property type="evidence" value="ECO:0007669"/>
    <property type="project" value="InterPro"/>
</dbReference>
<feature type="transmembrane region" description="Helical" evidence="5">
    <location>
        <begin position="1154"/>
        <end position="1179"/>
    </location>
</feature>
<keyword evidence="5" id="KW-1133">Transmembrane helix</keyword>
<feature type="compositionally biased region" description="Acidic residues" evidence="4">
    <location>
        <begin position="161"/>
        <end position="175"/>
    </location>
</feature>
<feature type="region of interest" description="Disordered" evidence="4">
    <location>
        <begin position="151"/>
        <end position="352"/>
    </location>
</feature>
<feature type="compositionally biased region" description="Low complexity" evidence="4">
    <location>
        <begin position="326"/>
        <end position="338"/>
    </location>
</feature>
<dbReference type="InterPro" id="IPR042024">
    <property type="entry name" value="D-XK_euk"/>
</dbReference>
<feature type="compositionally biased region" description="Acidic residues" evidence="4">
    <location>
        <begin position="271"/>
        <end position="281"/>
    </location>
</feature>
<feature type="compositionally biased region" description="Basic residues" evidence="4">
    <location>
        <begin position="214"/>
        <end position="235"/>
    </location>
</feature>
<evidence type="ECO:0000256" key="5">
    <source>
        <dbReference type="SAM" id="Phobius"/>
    </source>
</evidence>
<dbReference type="PANTHER" id="PTHR10196">
    <property type="entry name" value="SUGAR KINASE"/>
    <property type="match status" value="1"/>
</dbReference>
<dbReference type="Pfam" id="PF00538">
    <property type="entry name" value="Linker_histone"/>
    <property type="match status" value="1"/>
</dbReference>
<dbReference type="GO" id="GO:0004856">
    <property type="term" value="F:D-xylulokinase activity"/>
    <property type="evidence" value="ECO:0007669"/>
    <property type="project" value="InterPro"/>
</dbReference>
<proteinExistence type="inferred from homology"/>
<dbReference type="Pfam" id="PF00370">
    <property type="entry name" value="FGGY_N"/>
    <property type="match status" value="1"/>
</dbReference>
<keyword evidence="5" id="KW-0472">Membrane</keyword>
<dbReference type="Gene3D" id="3.30.420.40">
    <property type="match status" value="2"/>
</dbReference>
<dbReference type="InterPro" id="IPR018484">
    <property type="entry name" value="FGGY_N"/>
</dbReference>
<dbReference type="GO" id="GO:0042732">
    <property type="term" value="P:D-xylose metabolic process"/>
    <property type="evidence" value="ECO:0007669"/>
    <property type="project" value="InterPro"/>
</dbReference>
<dbReference type="GO" id="GO:0005829">
    <property type="term" value="C:cytosol"/>
    <property type="evidence" value="ECO:0007669"/>
    <property type="project" value="TreeGrafter"/>
</dbReference>
<dbReference type="EMBL" id="CAJPEX010000103">
    <property type="protein sequence ID" value="CAG0913329.1"/>
    <property type="molecule type" value="Genomic_DNA"/>
</dbReference>
<dbReference type="SUPFAM" id="SSF53067">
    <property type="entry name" value="Actin-like ATPase domain"/>
    <property type="match status" value="2"/>
</dbReference>
<dbReference type="Pfam" id="PF05753">
    <property type="entry name" value="TRAP_beta"/>
    <property type="match status" value="1"/>
</dbReference>